<evidence type="ECO:0000256" key="3">
    <source>
        <dbReference type="ARBA" id="ARBA00022989"/>
    </source>
</evidence>
<dbReference type="Proteomes" id="UP000694549">
    <property type="component" value="Unplaced"/>
</dbReference>
<evidence type="ECO:0000313" key="6">
    <source>
        <dbReference type="Ensembl" id="ENSAZOP00000028213.1"/>
    </source>
</evidence>
<dbReference type="SUPFAM" id="SSF48652">
    <property type="entry name" value="Tetraspanin"/>
    <property type="match status" value="1"/>
</dbReference>
<keyword evidence="7" id="KW-1185">Reference proteome</keyword>
<dbReference type="InterPro" id="IPR008952">
    <property type="entry name" value="Tetraspanin_EC2_sf"/>
</dbReference>
<name>A0A8B9VZ60_9AVES</name>
<dbReference type="PANTHER" id="PTHR19282">
    <property type="entry name" value="TETRASPANIN"/>
    <property type="match status" value="1"/>
</dbReference>
<accession>A0A8B9VZ60</accession>
<evidence type="ECO:0000256" key="2">
    <source>
        <dbReference type="ARBA" id="ARBA00022692"/>
    </source>
</evidence>
<evidence type="ECO:0000256" key="1">
    <source>
        <dbReference type="ARBA" id="ARBA00004141"/>
    </source>
</evidence>
<evidence type="ECO:0000313" key="7">
    <source>
        <dbReference type="Proteomes" id="UP000694549"/>
    </source>
</evidence>
<dbReference type="GO" id="GO:0005886">
    <property type="term" value="C:plasma membrane"/>
    <property type="evidence" value="ECO:0007669"/>
    <property type="project" value="TreeGrafter"/>
</dbReference>
<sequence>MDCGVITSKTVLLLLSLAFWAAAAGLSYVGGYVMNTYRSYDNFLQDKYALLPAVIILCVAAVMFIIGLLGCCATFRESRVGLGLFLAIILIIFIAEVSAFVLAFVYREKVKSDVQGTMRAVFDKYDGKNSESAVMDYLQENLHCCGVKNYSDWTTTQWFNSTGNNSVPLSCCKQNLKNCTGSLDQPQELNTQVRIKGLAAHFHVPLPFKGSGRKKTRPAELSLICFCFSLPRQGCSGELEAGLQSVISYAMLVILGFAIVKVKLSISFPVQNNNFLFDLRAFFSTVSH</sequence>
<evidence type="ECO:0008006" key="8">
    <source>
        <dbReference type="Google" id="ProtNLM"/>
    </source>
</evidence>
<dbReference type="AlphaFoldDB" id="A0A8B9VZ60"/>
<evidence type="ECO:0000256" key="4">
    <source>
        <dbReference type="ARBA" id="ARBA00023136"/>
    </source>
</evidence>
<dbReference type="Ensembl" id="ENSAZOT00000030230.1">
    <property type="protein sequence ID" value="ENSAZOP00000028213.1"/>
    <property type="gene ID" value="ENSAZOG00000017819.1"/>
</dbReference>
<dbReference type="InterPro" id="IPR018499">
    <property type="entry name" value="Tetraspanin/Peripherin"/>
</dbReference>
<dbReference type="PANTHER" id="PTHR19282:SF120">
    <property type="entry name" value="TETRASPANIN-36"/>
    <property type="match status" value="1"/>
</dbReference>
<proteinExistence type="predicted"/>
<dbReference type="Pfam" id="PF00335">
    <property type="entry name" value="Tetraspanin"/>
    <property type="match status" value="1"/>
</dbReference>
<dbReference type="Gene3D" id="1.10.1450.10">
    <property type="entry name" value="Tetraspanin"/>
    <property type="match status" value="1"/>
</dbReference>
<comment type="subcellular location">
    <subcellularLocation>
        <location evidence="1">Membrane</location>
        <topology evidence="1">Multi-pass membrane protein</topology>
    </subcellularLocation>
</comment>
<evidence type="ECO:0000256" key="5">
    <source>
        <dbReference type="SAM" id="Phobius"/>
    </source>
</evidence>
<keyword evidence="4 5" id="KW-0472">Membrane</keyword>
<feature type="transmembrane region" description="Helical" evidence="5">
    <location>
        <begin position="82"/>
        <end position="106"/>
    </location>
</feature>
<reference evidence="6" key="1">
    <citation type="submission" date="2025-08" db="UniProtKB">
        <authorList>
            <consortium name="Ensembl"/>
        </authorList>
    </citation>
    <scope>IDENTIFICATION</scope>
</reference>
<protein>
    <recommendedName>
        <fullName evidence="8">Tetraspanin</fullName>
    </recommendedName>
</protein>
<dbReference type="PRINTS" id="PR00259">
    <property type="entry name" value="TMFOUR"/>
</dbReference>
<keyword evidence="3 5" id="KW-1133">Transmembrane helix</keyword>
<feature type="transmembrane region" description="Helical" evidence="5">
    <location>
        <begin position="49"/>
        <end position="75"/>
    </location>
</feature>
<keyword evidence="2 5" id="KW-0812">Transmembrane</keyword>
<organism evidence="6 7">
    <name type="scientific">Anas zonorhyncha</name>
    <name type="common">Eastern spot-billed duck</name>
    <dbReference type="NCBI Taxonomy" id="75864"/>
    <lineage>
        <taxon>Eukaryota</taxon>
        <taxon>Metazoa</taxon>
        <taxon>Chordata</taxon>
        <taxon>Craniata</taxon>
        <taxon>Vertebrata</taxon>
        <taxon>Euteleostomi</taxon>
        <taxon>Archelosauria</taxon>
        <taxon>Archosauria</taxon>
        <taxon>Dinosauria</taxon>
        <taxon>Saurischia</taxon>
        <taxon>Theropoda</taxon>
        <taxon>Coelurosauria</taxon>
        <taxon>Aves</taxon>
        <taxon>Neognathae</taxon>
        <taxon>Galloanserae</taxon>
        <taxon>Anseriformes</taxon>
        <taxon>Anatidae</taxon>
        <taxon>Anatinae</taxon>
        <taxon>Anas</taxon>
    </lineage>
</organism>
<reference evidence="6" key="2">
    <citation type="submission" date="2025-09" db="UniProtKB">
        <authorList>
            <consortium name="Ensembl"/>
        </authorList>
    </citation>
    <scope>IDENTIFICATION</scope>
</reference>